<keyword evidence="4" id="KW-1185">Reference proteome</keyword>
<evidence type="ECO:0000259" key="2">
    <source>
        <dbReference type="Pfam" id="PF20432"/>
    </source>
</evidence>
<dbReference type="Pfam" id="PF09722">
    <property type="entry name" value="Xre_MbcA_ParS_C"/>
    <property type="match status" value="1"/>
</dbReference>
<evidence type="ECO:0000259" key="1">
    <source>
        <dbReference type="Pfam" id="PF09722"/>
    </source>
</evidence>
<comment type="caution">
    <text evidence="3">The sequence shown here is derived from an EMBL/GenBank/DDBJ whole genome shotgun (WGS) entry which is preliminary data.</text>
</comment>
<dbReference type="Pfam" id="PF20432">
    <property type="entry name" value="Xre-like-HTH"/>
    <property type="match status" value="1"/>
</dbReference>
<proteinExistence type="predicted"/>
<feature type="domain" description="Antitoxin Xre-like helix-turn-helix" evidence="2">
    <location>
        <begin position="29"/>
        <end position="87"/>
    </location>
</feature>
<name>A0A7X0EFQ9_9PROT</name>
<evidence type="ECO:0000313" key="3">
    <source>
        <dbReference type="EMBL" id="MBB6255282.1"/>
    </source>
</evidence>
<dbReference type="InterPro" id="IPR046847">
    <property type="entry name" value="Xre-like_HTH"/>
</dbReference>
<organism evidence="3 4">
    <name type="scientific">Nitrospirillum iridis</name>
    <dbReference type="NCBI Taxonomy" id="765888"/>
    <lineage>
        <taxon>Bacteria</taxon>
        <taxon>Pseudomonadati</taxon>
        <taxon>Pseudomonadota</taxon>
        <taxon>Alphaproteobacteria</taxon>
        <taxon>Rhodospirillales</taxon>
        <taxon>Azospirillaceae</taxon>
        <taxon>Nitrospirillum</taxon>
    </lineage>
</organism>
<reference evidence="3 4" key="1">
    <citation type="submission" date="2020-08" db="EMBL/GenBank/DDBJ databases">
        <title>Genomic Encyclopedia of Type Strains, Phase IV (KMG-IV): sequencing the most valuable type-strain genomes for metagenomic binning, comparative biology and taxonomic classification.</title>
        <authorList>
            <person name="Goeker M."/>
        </authorList>
    </citation>
    <scope>NUCLEOTIDE SEQUENCE [LARGE SCALE GENOMIC DNA]</scope>
    <source>
        <strain evidence="3 4">DSM 22198</strain>
    </source>
</reference>
<dbReference type="AlphaFoldDB" id="A0A7X0EFQ9"/>
<accession>A0A7X0EFQ9</accession>
<feature type="domain" description="Antitoxin Xre/MbcA/ParS-like toxin-binding" evidence="1">
    <location>
        <begin position="96"/>
        <end position="149"/>
    </location>
</feature>
<dbReference type="InterPro" id="IPR024467">
    <property type="entry name" value="Xre/MbcA/ParS-like_toxin-bd"/>
</dbReference>
<sequence>MLAAHETATQATPTMVDLSLADSTQRRRVSGPGLRAFLAIADQWKLGEEERRTLLGRPGRSTYHGWAAKARAGQDLSLQLDTLLRLSAVLGIHKALVILFPRAGDGVAWLRTPNRGLLFGGQAPLDLLLSGTQDGLLAVRRHLDAWRGGTFTAPIPGYDDALPPLTDDDIVYL</sequence>
<dbReference type="Proteomes" id="UP000539175">
    <property type="component" value="Unassembled WGS sequence"/>
</dbReference>
<dbReference type="GO" id="GO:0003677">
    <property type="term" value="F:DNA binding"/>
    <property type="evidence" value="ECO:0007669"/>
    <property type="project" value="InterPro"/>
</dbReference>
<protein>
    <recommendedName>
        <fullName evidence="5">DUF2384 domain-containing protein</fullName>
    </recommendedName>
</protein>
<evidence type="ECO:0000313" key="4">
    <source>
        <dbReference type="Proteomes" id="UP000539175"/>
    </source>
</evidence>
<gene>
    <name evidence="3" type="ORF">FHS74_005881</name>
</gene>
<dbReference type="EMBL" id="JACIIZ010000029">
    <property type="protein sequence ID" value="MBB6255282.1"/>
    <property type="molecule type" value="Genomic_DNA"/>
</dbReference>
<evidence type="ECO:0008006" key="5">
    <source>
        <dbReference type="Google" id="ProtNLM"/>
    </source>
</evidence>
<dbReference type="RefSeq" id="WP_246463460.1">
    <property type="nucleotide sequence ID" value="NZ_JACIIZ010000029.1"/>
</dbReference>